<dbReference type="GO" id="GO:0008236">
    <property type="term" value="F:serine-type peptidase activity"/>
    <property type="evidence" value="ECO:0007669"/>
    <property type="project" value="UniProtKB-KW"/>
</dbReference>
<dbReference type="InterPro" id="IPR047272">
    <property type="entry name" value="S49_SppA_C"/>
</dbReference>
<dbReference type="RefSeq" id="WP_111597896.1">
    <property type="nucleotide sequence ID" value="NZ_QLLL01000004.1"/>
</dbReference>
<evidence type="ECO:0000256" key="1">
    <source>
        <dbReference type="ARBA" id="ARBA00004370"/>
    </source>
</evidence>
<dbReference type="InterPro" id="IPR029045">
    <property type="entry name" value="ClpP/crotonase-like_dom_sf"/>
</dbReference>
<evidence type="ECO:0000256" key="8">
    <source>
        <dbReference type="SAM" id="Phobius"/>
    </source>
</evidence>
<dbReference type="CDD" id="cd07023">
    <property type="entry name" value="S49_Sppa_N_C"/>
    <property type="match status" value="1"/>
</dbReference>
<keyword evidence="3 10" id="KW-0645">Protease</keyword>
<feature type="active site" description="Nucleophile" evidence="7">
    <location>
        <position position="383"/>
    </location>
</feature>
<evidence type="ECO:0000256" key="2">
    <source>
        <dbReference type="ARBA" id="ARBA00008683"/>
    </source>
</evidence>
<sequence>MRSFLKIFFASLLAMIVFTFLGVIFMFSLIGKAFTTKATVISPNGVLVVDLSDNFREQANLRPFASFTNEAPEEPGLYDVVSMIRYAAQDGNIKGIYLKTSSSANGFASTEEIRNALIDFKKSKKFIYAYAETMSQQGYYVASVADKVFLNPQGGVEFNGFNMTVFYLKNALQKLEVEPQIFYDGKFKSATEPLRETKMTDANRVQTTAFLNELYGHYLKGIAEARKLDSATLHSYAQNGAINFPQDAVTYKLVDGLQYNDQVMDLIKKSIGLGGNEDVNFISLGKYHAADVLPYNYKDAGVALVFASGDIKGGTDEENVSIASEDYIKIIRDVRNDDNIKAVVFRVNSGGGSALASEVIWREIELTKKKKPVVVSMGDYAASGGYYIACNADAIFAEPNTLTGSIGVFAVLPNMQGFFNNKLGVTFDGVKTAQYADMGSVTRPLTENEKRLMQSSVDSIYSTFKSRVVAGRKLAGAVVDSIAQGRVWSGTEAKRIGLVDQLGGIEDALKHAAKLANLPGYRVEQYPELKNPLSKYMKTLGNAQLSESIIAKELGTNYAIYKQLKSLQAMKGEVQARLPYDFTIQ</sequence>
<dbReference type="InterPro" id="IPR004634">
    <property type="entry name" value="Pept_S49_pIV"/>
</dbReference>
<comment type="subcellular location">
    <subcellularLocation>
        <location evidence="1">Membrane</location>
    </subcellularLocation>
</comment>
<feature type="domain" description="Peptidase S49" evidence="9">
    <location>
        <begin position="366"/>
        <end position="518"/>
    </location>
</feature>
<dbReference type="GO" id="GO:0016020">
    <property type="term" value="C:membrane"/>
    <property type="evidence" value="ECO:0007669"/>
    <property type="project" value="UniProtKB-SubCell"/>
</dbReference>
<dbReference type="Gene3D" id="3.90.226.10">
    <property type="entry name" value="2-enoyl-CoA Hydratase, Chain A, domain 1"/>
    <property type="match status" value="3"/>
</dbReference>
<comment type="caution">
    <text evidence="10">The sequence shown here is derived from an EMBL/GenBank/DDBJ whole genome shotgun (WGS) entry which is preliminary data.</text>
</comment>
<dbReference type="NCBIfam" id="TIGR00706">
    <property type="entry name" value="SppA_dom"/>
    <property type="match status" value="1"/>
</dbReference>
<keyword evidence="8" id="KW-1133">Transmembrane helix</keyword>
<reference evidence="10 11" key="1">
    <citation type="submission" date="2018-06" db="EMBL/GenBank/DDBJ databases">
        <title>Genomic Encyclopedia of Archaeal and Bacterial Type Strains, Phase II (KMG-II): from individual species to whole genera.</title>
        <authorList>
            <person name="Goeker M."/>
        </authorList>
    </citation>
    <scope>NUCLEOTIDE SEQUENCE [LARGE SCALE GENOMIC DNA]</scope>
    <source>
        <strain evidence="10 11">DSM 23857</strain>
    </source>
</reference>
<keyword evidence="6 8" id="KW-0472">Membrane</keyword>
<evidence type="ECO:0000256" key="5">
    <source>
        <dbReference type="ARBA" id="ARBA00022825"/>
    </source>
</evidence>
<accession>A0A327QM06</accession>
<evidence type="ECO:0000256" key="7">
    <source>
        <dbReference type="PIRSR" id="PIRSR001217-1"/>
    </source>
</evidence>
<dbReference type="AlphaFoldDB" id="A0A327QM06"/>
<dbReference type="OrthoDB" id="9764363at2"/>
<feature type="active site" description="Proton donor/acceptor" evidence="7">
    <location>
        <position position="188"/>
    </location>
</feature>
<evidence type="ECO:0000313" key="11">
    <source>
        <dbReference type="Proteomes" id="UP000249547"/>
    </source>
</evidence>
<dbReference type="Proteomes" id="UP000249547">
    <property type="component" value="Unassembled WGS sequence"/>
</dbReference>
<dbReference type="InterPro" id="IPR002142">
    <property type="entry name" value="Peptidase_S49"/>
</dbReference>
<protein>
    <submittedName>
        <fullName evidence="10">Protease-4</fullName>
    </submittedName>
</protein>
<gene>
    <name evidence="10" type="ORF">LX64_02448</name>
</gene>
<dbReference type="PANTHER" id="PTHR33209:SF1">
    <property type="entry name" value="PEPTIDASE S49 DOMAIN-CONTAINING PROTEIN"/>
    <property type="match status" value="1"/>
</dbReference>
<dbReference type="PIRSF" id="PIRSF001217">
    <property type="entry name" value="Protease_4_SppA"/>
    <property type="match status" value="1"/>
</dbReference>
<evidence type="ECO:0000256" key="3">
    <source>
        <dbReference type="ARBA" id="ARBA00022670"/>
    </source>
</evidence>
<dbReference type="NCBIfam" id="TIGR00705">
    <property type="entry name" value="SppA_67K"/>
    <property type="match status" value="1"/>
</dbReference>
<dbReference type="Pfam" id="PF01343">
    <property type="entry name" value="Peptidase_S49"/>
    <property type="match status" value="2"/>
</dbReference>
<dbReference type="GO" id="GO:0006465">
    <property type="term" value="P:signal peptide processing"/>
    <property type="evidence" value="ECO:0007669"/>
    <property type="project" value="InterPro"/>
</dbReference>
<evidence type="ECO:0000256" key="6">
    <source>
        <dbReference type="ARBA" id="ARBA00023136"/>
    </source>
</evidence>
<dbReference type="Gene3D" id="6.20.330.10">
    <property type="match status" value="1"/>
</dbReference>
<keyword evidence="5" id="KW-0720">Serine protease</keyword>
<keyword evidence="11" id="KW-1185">Reference proteome</keyword>
<keyword evidence="4" id="KW-0378">Hydrolase</keyword>
<dbReference type="EMBL" id="QLLL01000004">
    <property type="protein sequence ID" value="RAJ05291.1"/>
    <property type="molecule type" value="Genomic_DNA"/>
</dbReference>
<keyword evidence="8" id="KW-0812">Transmembrane</keyword>
<dbReference type="InterPro" id="IPR047217">
    <property type="entry name" value="S49_SppA_67K_type_N"/>
</dbReference>
<evidence type="ECO:0000256" key="4">
    <source>
        <dbReference type="ARBA" id="ARBA00022801"/>
    </source>
</evidence>
<dbReference type="InterPro" id="IPR004635">
    <property type="entry name" value="Pept_S49_SppA"/>
</dbReference>
<proteinExistence type="inferred from homology"/>
<feature type="domain" description="Peptidase S49" evidence="9">
    <location>
        <begin position="120"/>
        <end position="270"/>
    </location>
</feature>
<dbReference type="CDD" id="cd07018">
    <property type="entry name" value="S49_SppA_67K_type"/>
    <property type="match status" value="1"/>
</dbReference>
<dbReference type="SUPFAM" id="SSF52096">
    <property type="entry name" value="ClpP/crotonase"/>
    <property type="match status" value="2"/>
</dbReference>
<evidence type="ECO:0000313" key="10">
    <source>
        <dbReference type="EMBL" id="RAJ05291.1"/>
    </source>
</evidence>
<feature type="transmembrane region" description="Helical" evidence="8">
    <location>
        <begin position="7"/>
        <end position="30"/>
    </location>
</feature>
<organism evidence="10 11">
    <name type="scientific">Chitinophaga skermanii</name>
    <dbReference type="NCBI Taxonomy" id="331697"/>
    <lineage>
        <taxon>Bacteria</taxon>
        <taxon>Pseudomonadati</taxon>
        <taxon>Bacteroidota</taxon>
        <taxon>Chitinophagia</taxon>
        <taxon>Chitinophagales</taxon>
        <taxon>Chitinophagaceae</taxon>
        <taxon>Chitinophaga</taxon>
    </lineage>
</organism>
<dbReference type="PANTHER" id="PTHR33209">
    <property type="entry name" value="PROTEASE 4"/>
    <property type="match status" value="1"/>
</dbReference>
<evidence type="ECO:0000259" key="9">
    <source>
        <dbReference type="Pfam" id="PF01343"/>
    </source>
</evidence>
<comment type="similarity">
    <text evidence="2">Belongs to the peptidase S49 family.</text>
</comment>
<name>A0A327QM06_9BACT</name>